<evidence type="ECO:0000313" key="1">
    <source>
        <dbReference type="Proteomes" id="UP000887540"/>
    </source>
</evidence>
<reference evidence="2" key="1">
    <citation type="submission" date="2022-11" db="UniProtKB">
        <authorList>
            <consortium name="WormBaseParasite"/>
        </authorList>
    </citation>
    <scope>IDENTIFICATION</scope>
</reference>
<dbReference type="Proteomes" id="UP000887540">
    <property type="component" value="Unplaced"/>
</dbReference>
<protein>
    <submittedName>
        <fullName evidence="2">Uncharacterized protein</fullName>
    </submittedName>
</protein>
<accession>A0A914EGB8</accession>
<dbReference type="AlphaFoldDB" id="A0A914EGB8"/>
<proteinExistence type="predicted"/>
<evidence type="ECO:0000313" key="2">
    <source>
        <dbReference type="WBParaSite" id="ACRNAN_scaffold7571.g12539.t1"/>
    </source>
</evidence>
<keyword evidence="1" id="KW-1185">Reference proteome</keyword>
<name>A0A914EGB8_9BILA</name>
<organism evidence="1 2">
    <name type="scientific">Acrobeloides nanus</name>
    <dbReference type="NCBI Taxonomy" id="290746"/>
    <lineage>
        <taxon>Eukaryota</taxon>
        <taxon>Metazoa</taxon>
        <taxon>Ecdysozoa</taxon>
        <taxon>Nematoda</taxon>
        <taxon>Chromadorea</taxon>
        <taxon>Rhabditida</taxon>
        <taxon>Tylenchina</taxon>
        <taxon>Cephalobomorpha</taxon>
        <taxon>Cephaloboidea</taxon>
        <taxon>Cephalobidae</taxon>
        <taxon>Acrobeloides</taxon>
    </lineage>
</organism>
<sequence length="166" mass="19432">MNQLQLQAGFAALPIVLWNEVISLMANPLLVRHVNLSYEVVPTWLPPAFFRCWPQIKQQHLFRHLKNICQNTLERLSETHDPDRIARILTIYHQRKDGCLFQIRRYGGGPLDTSEEDLMEQVTVDEWFTNFVPHEPVPTNWYIASESDIPKDIPFDPEMPDDPHMT</sequence>
<dbReference type="WBParaSite" id="ACRNAN_scaffold7571.g12539.t1">
    <property type="protein sequence ID" value="ACRNAN_scaffold7571.g12539.t1"/>
    <property type="gene ID" value="ACRNAN_scaffold7571.g12539"/>
</dbReference>